<organism evidence="2 3">
    <name type="scientific">Halospina denitrificans</name>
    <dbReference type="NCBI Taxonomy" id="332522"/>
    <lineage>
        <taxon>Bacteria</taxon>
        <taxon>Pseudomonadati</taxon>
        <taxon>Pseudomonadota</taxon>
        <taxon>Gammaproteobacteria</taxon>
        <taxon>Halospina</taxon>
    </lineage>
</organism>
<evidence type="ECO:0000313" key="3">
    <source>
        <dbReference type="Proteomes" id="UP000295830"/>
    </source>
</evidence>
<dbReference type="RefSeq" id="WP_133736823.1">
    <property type="nucleotide sequence ID" value="NZ_SOAX01000006.1"/>
</dbReference>
<feature type="transmembrane region" description="Helical" evidence="1">
    <location>
        <begin position="90"/>
        <end position="112"/>
    </location>
</feature>
<sequence>MDLSTSHRSSLASAVPRHALVLVAVVMALWGYAIFAPVLSTPAIAAVWLLVSALMVSALFPRKRLRRRAWLRAYFHEASIWQRRLAGGPVMWTLQMAKALVLSAFLMTLLVRLREPDLWRLMVAGVLGLVVVRSFLNRGFRPDLNPGYRPEFVWRLSLLVTGVVLVVALVLMAFLRPQPDFTEASLAQAVWHQVDQEAARSGVLHEGLRLLAAKEGVQLWLAQNLGGFPVAGWPIVVLVWLMVFVEQALFVTALLLLCNGVLSRLPPEAIGGVYALDS</sequence>
<evidence type="ECO:0000313" key="2">
    <source>
        <dbReference type="EMBL" id="TDT38607.1"/>
    </source>
</evidence>
<name>A0A4R7JN36_9GAMM</name>
<feature type="transmembrane region" description="Helical" evidence="1">
    <location>
        <begin position="231"/>
        <end position="257"/>
    </location>
</feature>
<feature type="transmembrane region" description="Helical" evidence="1">
    <location>
        <begin position="118"/>
        <end position="136"/>
    </location>
</feature>
<comment type="caution">
    <text evidence="2">The sequence shown here is derived from an EMBL/GenBank/DDBJ whole genome shotgun (WGS) entry which is preliminary data.</text>
</comment>
<dbReference type="OrthoDB" id="5783899at2"/>
<accession>A0A4R7JN36</accession>
<feature type="transmembrane region" description="Helical" evidence="1">
    <location>
        <begin position="20"/>
        <end position="39"/>
    </location>
</feature>
<dbReference type="AlphaFoldDB" id="A0A4R7JN36"/>
<evidence type="ECO:0000256" key="1">
    <source>
        <dbReference type="SAM" id="Phobius"/>
    </source>
</evidence>
<keyword evidence="1" id="KW-0812">Transmembrane</keyword>
<keyword evidence="1" id="KW-0472">Membrane</keyword>
<dbReference type="Proteomes" id="UP000295830">
    <property type="component" value="Unassembled WGS sequence"/>
</dbReference>
<dbReference type="EMBL" id="SOAX01000006">
    <property type="protein sequence ID" value="TDT38607.1"/>
    <property type="molecule type" value="Genomic_DNA"/>
</dbReference>
<feature type="transmembrane region" description="Helical" evidence="1">
    <location>
        <begin position="45"/>
        <end position="62"/>
    </location>
</feature>
<reference evidence="2 3" key="1">
    <citation type="submission" date="2019-03" db="EMBL/GenBank/DDBJ databases">
        <title>Genomic Encyclopedia of Type Strains, Phase IV (KMG-IV): sequencing the most valuable type-strain genomes for metagenomic binning, comparative biology and taxonomic classification.</title>
        <authorList>
            <person name="Goeker M."/>
        </authorList>
    </citation>
    <scope>NUCLEOTIDE SEQUENCE [LARGE SCALE GENOMIC DNA]</scope>
    <source>
        <strain evidence="2 3">DSM 15505</strain>
    </source>
</reference>
<gene>
    <name evidence="2" type="ORF">DES49_2590</name>
</gene>
<keyword evidence="3" id="KW-1185">Reference proteome</keyword>
<feature type="transmembrane region" description="Helical" evidence="1">
    <location>
        <begin position="156"/>
        <end position="175"/>
    </location>
</feature>
<keyword evidence="1" id="KW-1133">Transmembrane helix</keyword>
<protein>
    <submittedName>
        <fullName evidence="2">Uncharacterized protein</fullName>
    </submittedName>
</protein>
<proteinExistence type="predicted"/>